<evidence type="ECO:0000256" key="1">
    <source>
        <dbReference type="SAM" id="MobiDB-lite"/>
    </source>
</evidence>
<feature type="compositionally biased region" description="Basic and acidic residues" evidence="1">
    <location>
        <begin position="25"/>
        <end position="47"/>
    </location>
</feature>
<proteinExistence type="predicted"/>
<organism evidence="2">
    <name type="scientific">Aspergillus niger</name>
    <dbReference type="NCBI Taxonomy" id="5061"/>
    <lineage>
        <taxon>Eukaryota</taxon>
        <taxon>Fungi</taxon>
        <taxon>Dikarya</taxon>
        <taxon>Ascomycota</taxon>
        <taxon>Pezizomycotina</taxon>
        <taxon>Eurotiomycetes</taxon>
        <taxon>Eurotiomycetidae</taxon>
        <taxon>Eurotiales</taxon>
        <taxon>Aspergillaceae</taxon>
        <taxon>Aspergillus</taxon>
        <taxon>Aspergillus subgen. Circumdati</taxon>
    </lineage>
</organism>
<dbReference type="VEuPathDB" id="FungiDB:An04g00240"/>
<reference evidence="2" key="2">
    <citation type="submission" date="2025-08" db="UniProtKB">
        <authorList>
            <consortium name="RefSeq"/>
        </authorList>
    </citation>
    <scope>IDENTIFICATION</scope>
</reference>
<dbReference type="AlphaFoldDB" id="A0AAJ8BMI7"/>
<dbReference type="GeneID" id="84590780"/>
<name>A0AAJ8BMI7_ASPNG</name>
<protein>
    <submittedName>
        <fullName evidence="2">Uncharacterized protein</fullName>
    </submittedName>
</protein>
<dbReference type="KEGG" id="ang:An04g00240"/>
<dbReference type="RefSeq" id="XP_059600415.1">
    <property type="nucleotide sequence ID" value="XM_059747238.1"/>
</dbReference>
<accession>A0AAJ8BMI7</accession>
<gene>
    <name evidence="2" type="ORF">An04g00240</name>
</gene>
<reference evidence="2" key="1">
    <citation type="submission" date="2025-02" db="EMBL/GenBank/DDBJ databases">
        <authorList>
            <consortium name="NCBI Genome Project"/>
        </authorList>
    </citation>
    <scope>NUCLEOTIDE SEQUENCE</scope>
</reference>
<sequence length="198" mass="21463">MPCSPGRADQCGAPDPGGAQLGGVGRKEEGEREGEGGRERQAERNREAQGSVNPKRREAASGPITARNVPTFPLSPDDNASIRGLPWPACSTKRTAGLNRYPIGTYLRYYNSGLTYRRRLSSFHSSLGGTTPALSHMQPITSAAETCRIYFAYKGRKKCVFDCINVLPSQALTLTHRSLLPIKSVGHNSQVSYVLSPT</sequence>
<feature type="region of interest" description="Disordered" evidence="1">
    <location>
        <begin position="1"/>
        <end position="73"/>
    </location>
</feature>
<evidence type="ECO:0000313" key="2">
    <source>
        <dbReference type="RefSeq" id="XP_059600415.1"/>
    </source>
</evidence>